<dbReference type="STRING" id="405564.SAMN04487905_107142"/>
<proteinExistence type="predicted"/>
<keyword evidence="2" id="KW-1133">Transmembrane helix</keyword>
<evidence type="ECO:0000256" key="2">
    <source>
        <dbReference type="SAM" id="Phobius"/>
    </source>
</evidence>
<sequence>MASVKGRLLTPSWVLLHLVFLAAVVASGWLGWWQWERAHEAGGSFQNLGYALQWPLFGAFALFLWYQVARMANGTDGEEAAEPVMDPALSGDGDRSPAGGDSECTQPGAGDAADADSRGASGRPRRSPVPERAPSVTEEEDPQLAEYNRYLAELNAADSRRR</sequence>
<dbReference type="Proteomes" id="UP000199497">
    <property type="component" value="Unassembled WGS sequence"/>
</dbReference>
<organism evidence="3 4">
    <name type="scientific">Actinopolyspora xinjiangensis</name>
    <dbReference type="NCBI Taxonomy" id="405564"/>
    <lineage>
        <taxon>Bacteria</taxon>
        <taxon>Bacillati</taxon>
        <taxon>Actinomycetota</taxon>
        <taxon>Actinomycetes</taxon>
        <taxon>Actinopolysporales</taxon>
        <taxon>Actinopolysporaceae</taxon>
        <taxon>Actinopolyspora</taxon>
    </lineage>
</organism>
<keyword evidence="2" id="KW-0812">Transmembrane</keyword>
<name>A0A1H0UTI3_9ACTN</name>
<evidence type="ECO:0000313" key="3">
    <source>
        <dbReference type="EMBL" id="SDP69527.1"/>
    </source>
</evidence>
<feature type="transmembrane region" description="Helical" evidence="2">
    <location>
        <begin position="47"/>
        <end position="66"/>
    </location>
</feature>
<feature type="transmembrane region" description="Helical" evidence="2">
    <location>
        <begin position="12"/>
        <end position="35"/>
    </location>
</feature>
<evidence type="ECO:0008006" key="5">
    <source>
        <dbReference type="Google" id="ProtNLM"/>
    </source>
</evidence>
<gene>
    <name evidence="3" type="ORF">SAMN04487905_107142</name>
</gene>
<protein>
    <recommendedName>
        <fullName evidence="5">DNA-binding transcriptional regulator of glucitol operon</fullName>
    </recommendedName>
</protein>
<feature type="compositionally biased region" description="Low complexity" evidence="1">
    <location>
        <begin position="108"/>
        <end position="122"/>
    </location>
</feature>
<keyword evidence="4" id="KW-1185">Reference proteome</keyword>
<reference evidence="4" key="1">
    <citation type="submission" date="2016-10" db="EMBL/GenBank/DDBJ databases">
        <authorList>
            <person name="Varghese N."/>
            <person name="Submissions S."/>
        </authorList>
    </citation>
    <scope>NUCLEOTIDE SEQUENCE [LARGE SCALE GENOMIC DNA]</scope>
    <source>
        <strain evidence="4">DSM 46732</strain>
    </source>
</reference>
<evidence type="ECO:0000313" key="4">
    <source>
        <dbReference type="Proteomes" id="UP000199497"/>
    </source>
</evidence>
<dbReference type="AlphaFoldDB" id="A0A1H0UTI3"/>
<accession>A0A1H0UTI3</accession>
<feature type="region of interest" description="Disordered" evidence="1">
    <location>
        <begin position="76"/>
        <end position="145"/>
    </location>
</feature>
<keyword evidence="2" id="KW-0472">Membrane</keyword>
<dbReference type="EMBL" id="FNJR01000007">
    <property type="protein sequence ID" value="SDP69527.1"/>
    <property type="molecule type" value="Genomic_DNA"/>
</dbReference>
<evidence type="ECO:0000256" key="1">
    <source>
        <dbReference type="SAM" id="MobiDB-lite"/>
    </source>
</evidence>